<dbReference type="Proteomes" id="UP000653454">
    <property type="component" value="Unassembled WGS sequence"/>
</dbReference>
<organism evidence="2 3">
    <name type="scientific">Plutella xylostella</name>
    <name type="common">Diamondback moth</name>
    <name type="synonym">Plutella maculipennis</name>
    <dbReference type="NCBI Taxonomy" id="51655"/>
    <lineage>
        <taxon>Eukaryota</taxon>
        <taxon>Metazoa</taxon>
        <taxon>Ecdysozoa</taxon>
        <taxon>Arthropoda</taxon>
        <taxon>Hexapoda</taxon>
        <taxon>Insecta</taxon>
        <taxon>Pterygota</taxon>
        <taxon>Neoptera</taxon>
        <taxon>Endopterygota</taxon>
        <taxon>Lepidoptera</taxon>
        <taxon>Glossata</taxon>
        <taxon>Ditrysia</taxon>
        <taxon>Yponomeutoidea</taxon>
        <taxon>Plutellidae</taxon>
        <taxon>Plutella</taxon>
    </lineage>
</organism>
<keyword evidence="3" id="KW-1185">Reference proteome</keyword>
<dbReference type="EMBL" id="CAJHNJ030000021">
    <property type="protein sequence ID" value="CAG9118650.1"/>
    <property type="molecule type" value="Genomic_DNA"/>
</dbReference>
<sequence length="84" mass="9245">MCDDPFTLSLGTRLRASIAALRCDANKRVKILPLRGENVTKSLQQRPHTYPHLRANNKNAAGWGTAQTTPGDQRGSRTAQPPHL</sequence>
<comment type="caution">
    <text evidence="2">The sequence shown here is derived from an EMBL/GenBank/DDBJ whole genome shotgun (WGS) entry which is preliminary data.</text>
</comment>
<dbReference type="AlphaFoldDB" id="A0A8S4EUZ5"/>
<name>A0A8S4EUZ5_PLUXY</name>
<reference evidence="2" key="1">
    <citation type="submission" date="2020-11" db="EMBL/GenBank/DDBJ databases">
        <authorList>
            <person name="Whiteford S."/>
        </authorList>
    </citation>
    <scope>NUCLEOTIDE SEQUENCE</scope>
</reference>
<proteinExistence type="predicted"/>
<feature type="region of interest" description="Disordered" evidence="1">
    <location>
        <begin position="42"/>
        <end position="84"/>
    </location>
</feature>
<feature type="compositionally biased region" description="Polar residues" evidence="1">
    <location>
        <begin position="65"/>
        <end position="84"/>
    </location>
</feature>
<accession>A0A8S4EUZ5</accession>
<gene>
    <name evidence="2" type="ORF">PLXY2_LOCUS6531</name>
</gene>
<evidence type="ECO:0000256" key="1">
    <source>
        <dbReference type="SAM" id="MobiDB-lite"/>
    </source>
</evidence>
<evidence type="ECO:0000313" key="2">
    <source>
        <dbReference type="EMBL" id="CAG9118650.1"/>
    </source>
</evidence>
<evidence type="ECO:0000313" key="3">
    <source>
        <dbReference type="Proteomes" id="UP000653454"/>
    </source>
</evidence>
<protein>
    <submittedName>
        <fullName evidence="2">(diamondback moth) hypothetical protein</fullName>
    </submittedName>
</protein>